<proteinExistence type="predicted"/>
<dbReference type="GO" id="GO:0005829">
    <property type="term" value="C:cytosol"/>
    <property type="evidence" value="ECO:0007669"/>
    <property type="project" value="TreeGrafter"/>
</dbReference>
<dbReference type="InterPro" id="IPR000595">
    <property type="entry name" value="cNMP-bd_dom"/>
</dbReference>
<dbReference type="GO" id="GO:0003677">
    <property type="term" value="F:DNA binding"/>
    <property type="evidence" value="ECO:0007669"/>
    <property type="project" value="UniProtKB-KW"/>
</dbReference>
<dbReference type="InterPro" id="IPR050397">
    <property type="entry name" value="Env_Response_Regulators"/>
</dbReference>
<dbReference type="SUPFAM" id="SSF46785">
    <property type="entry name" value="Winged helix' DNA-binding domain"/>
    <property type="match status" value="1"/>
</dbReference>
<accession>A0A975IF62</accession>
<keyword evidence="7" id="KW-1185">Reference proteome</keyword>
<evidence type="ECO:0000256" key="3">
    <source>
        <dbReference type="ARBA" id="ARBA00023163"/>
    </source>
</evidence>
<dbReference type="InterPro" id="IPR018490">
    <property type="entry name" value="cNMP-bd_dom_sf"/>
</dbReference>
<dbReference type="PROSITE" id="PS50042">
    <property type="entry name" value="CNMP_BINDING_3"/>
    <property type="match status" value="1"/>
</dbReference>
<dbReference type="GO" id="GO:0003700">
    <property type="term" value="F:DNA-binding transcription factor activity"/>
    <property type="evidence" value="ECO:0007669"/>
    <property type="project" value="TreeGrafter"/>
</dbReference>
<feature type="domain" description="HTH crp-type" evidence="5">
    <location>
        <begin position="152"/>
        <end position="218"/>
    </location>
</feature>
<dbReference type="SMART" id="SM00419">
    <property type="entry name" value="HTH_CRP"/>
    <property type="match status" value="1"/>
</dbReference>
<dbReference type="Proteomes" id="UP000671908">
    <property type="component" value="Chromosome"/>
</dbReference>
<evidence type="ECO:0000259" key="4">
    <source>
        <dbReference type="PROSITE" id="PS50042"/>
    </source>
</evidence>
<dbReference type="EMBL" id="CP054142">
    <property type="protein sequence ID" value="QTQ13994.1"/>
    <property type="molecule type" value="Genomic_DNA"/>
</dbReference>
<organism evidence="6 7">
    <name type="scientific">Treponema parvum</name>
    <dbReference type="NCBI Taxonomy" id="138851"/>
    <lineage>
        <taxon>Bacteria</taxon>
        <taxon>Pseudomonadati</taxon>
        <taxon>Spirochaetota</taxon>
        <taxon>Spirochaetia</taxon>
        <taxon>Spirochaetales</taxon>
        <taxon>Treponemataceae</taxon>
        <taxon>Treponema</taxon>
    </lineage>
</organism>
<dbReference type="PANTHER" id="PTHR24567:SF58">
    <property type="entry name" value="CYCLIC AMP-BINDING REGULATORY PROTEIN"/>
    <property type="match status" value="1"/>
</dbReference>
<keyword evidence="3" id="KW-0804">Transcription</keyword>
<gene>
    <name evidence="6" type="ORF">HRQ91_05740</name>
</gene>
<dbReference type="PROSITE" id="PS51063">
    <property type="entry name" value="HTH_CRP_2"/>
    <property type="match status" value="1"/>
</dbReference>
<evidence type="ECO:0000259" key="5">
    <source>
        <dbReference type="PROSITE" id="PS51063"/>
    </source>
</evidence>
<dbReference type="Gene3D" id="2.60.120.10">
    <property type="entry name" value="Jelly Rolls"/>
    <property type="match status" value="1"/>
</dbReference>
<dbReference type="InterPro" id="IPR014710">
    <property type="entry name" value="RmlC-like_jellyroll"/>
</dbReference>
<evidence type="ECO:0000256" key="1">
    <source>
        <dbReference type="ARBA" id="ARBA00023015"/>
    </source>
</evidence>
<dbReference type="PANTHER" id="PTHR24567">
    <property type="entry name" value="CRP FAMILY TRANSCRIPTIONAL REGULATORY PROTEIN"/>
    <property type="match status" value="1"/>
</dbReference>
<name>A0A975IF62_9SPIR</name>
<dbReference type="KEGG" id="tpav:HRQ91_05740"/>
<keyword evidence="1" id="KW-0805">Transcription regulation</keyword>
<sequence length="226" mass="26173">MIENLKKSPLFAGMTNEEIEEFIVKTRAKINEYSKDEFIFLQGDIPKSMYLLVEGCVAVCNDTGSGKRSIIALFDKPGEIFGEIFLFLNRKTYDHYTQVLCDSKILEIAKPNLFQSNGITETIHQKIVLNMLYIFASKTYYLNRRLSILSCSGLRQKIAKLFLKNKREDNTVEINMNREELADFLNVTRPSLSRELMKMQEDGLIVIDKKAIRIFDIKKMKDICDM</sequence>
<keyword evidence="2" id="KW-0238">DNA-binding</keyword>
<evidence type="ECO:0000313" key="7">
    <source>
        <dbReference type="Proteomes" id="UP000671908"/>
    </source>
</evidence>
<dbReference type="RefSeq" id="WP_210120662.1">
    <property type="nucleotide sequence ID" value="NZ_CP054142.1"/>
</dbReference>
<dbReference type="Pfam" id="PF00027">
    <property type="entry name" value="cNMP_binding"/>
    <property type="match status" value="1"/>
</dbReference>
<reference evidence="6 7" key="1">
    <citation type="journal article" date="2021" name="Microbiol. Resour. Announc.">
        <title>Complete Genome Sequences of Three Human Oral Treponema parvum Isolates.</title>
        <authorList>
            <person name="Zeng H."/>
            <person name="Watt R.M."/>
        </authorList>
    </citation>
    <scope>NUCLEOTIDE SEQUENCE [LARGE SCALE GENOMIC DNA]</scope>
    <source>
        <strain evidence="6 7">ATCC 700770</strain>
    </source>
</reference>
<protein>
    <submittedName>
        <fullName evidence="6">Crp/Fnr family transcriptional regulator</fullName>
    </submittedName>
</protein>
<feature type="domain" description="Cyclic nucleotide-binding" evidence="4">
    <location>
        <begin position="10"/>
        <end position="90"/>
    </location>
</feature>
<dbReference type="SUPFAM" id="SSF51206">
    <property type="entry name" value="cAMP-binding domain-like"/>
    <property type="match status" value="1"/>
</dbReference>
<evidence type="ECO:0000256" key="2">
    <source>
        <dbReference type="ARBA" id="ARBA00023125"/>
    </source>
</evidence>
<dbReference type="InterPro" id="IPR036390">
    <property type="entry name" value="WH_DNA-bd_sf"/>
</dbReference>
<dbReference type="InterPro" id="IPR012318">
    <property type="entry name" value="HTH_CRP"/>
</dbReference>
<dbReference type="SMART" id="SM00100">
    <property type="entry name" value="cNMP"/>
    <property type="match status" value="1"/>
</dbReference>
<evidence type="ECO:0000313" key="6">
    <source>
        <dbReference type="EMBL" id="QTQ13994.1"/>
    </source>
</evidence>
<dbReference type="Pfam" id="PF13545">
    <property type="entry name" value="HTH_Crp_2"/>
    <property type="match status" value="1"/>
</dbReference>
<dbReference type="AlphaFoldDB" id="A0A975IF62"/>
<dbReference type="CDD" id="cd00038">
    <property type="entry name" value="CAP_ED"/>
    <property type="match status" value="1"/>
</dbReference>